<dbReference type="Gene3D" id="3.40.50.720">
    <property type="entry name" value="NAD(P)-binding Rossmann-like Domain"/>
    <property type="match status" value="1"/>
</dbReference>
<dbReference type="STRING" id="1938817.SAMN06296008_101235"/>
<keyword evidence="4" id="KW-1185">Reference proteome</keyword>
<dbReference type="SUPFAM" id="SSF51735">
    <property type="entry name" value="NAD(P)-binding Rossmann-fold domains"/>
    <property type="match status" value="1"/>
</dbReference>
<dbReference type="InterPro" id="IPR000683">
    <property type="entry name" value="Gfo/Idh/MocA-like_OxRdtase_N"/>
</dbReference>
<dbReference type="PANTHER" id="PTHR43377">
    <property type="entry name" value="BILIVERDIN REDUCTASE A"/>
    <property type="match status" value="1"/>
</dbReference>
<dbReference type="EMBL" id="FWXJ01000001">
    <property type="protein sequence ID" value="SMC30647.1"/>
    <property type="molecule type" value="Genomic_DNA"/>
</dbReference>
<sequence>MINAALVGMGWWGKNIATAVQNKSTEIRFSLGITKEVTETQSFANQHGMALASDLSDALQNPEIKAVVLATPHSLHAEQIIASANAGKHIFCEKPLTLTFNEAKSAIAACQQNNVVLAVGQNKHFWPSMAKLRELVKSGILGDVLHIEGHYSNEHSTKFFSDWRESPYESPAGGLTGTGIHMIEAFVNIIGPAKSVTAMVCSQRKGHDPRDSTTVTVKFNNGLSGYFAMVRATPIFWRVHVFGDQASIEALGENEVVVRYKGGRVERFVMPPLDSVRAELDAFSLAIPSAAHTGIDSTRVPTPYPISPLQMEQTIAMFESIVLSVNNEETVKVPQ</sequence>
<name>A0A1W1Y3E0_9BURK</name>
<organism evidence="3 4">
    <name type="scientific">Polynucleobacter kasalickyi</name>
    <dbReference type="NCBI Taxonomy" id="1938817"/>
    <lineage>
        <taxon>Bacteria</taxon>
        <taxon>Pseudomonadati</taxon>
        <taxon>Pseudomonadota</taxon>
        <taxon>Betaproteobacteria</taxon>
        <taxon>Burkholderiales</taxon>
        <taxon>Burkholderiaceae</taxon>
        <taxon>Polynucleobacter</taxon>
    </lineage>
</organism>
<evidence type="ECO:0000259" key="1">
    <source>
        <dbReference type="Pfam" id="PF01408"/>
    </source>
</evidence>
<protein>
    <submittedName>
        <fullName evidence="3">Predicted dehydrogenase</fullName>
    </submittedName>
</protein>
<accession>A0A1W1Y3E0</accession>
<dbReference type="Pfam" id="PF22725">
    <property type="entry name" value="GFO_IDH_MocA_C3"/>
    <property type="match status" value="1"/>
</dbReference>
<dbReference type="RefSeq" id="WP_084282026.1">
    <property type="nucleotide sequence ID" value="NZ_FWXJ01000001.1"/>
</dbReference>
<evidence type="ECO:0000259" key="2">
    <source>
        <dbReference type="Pfam" id="PF22725"/>
    </source>
</evidence>
<dbReference type="Proteomes" id="UP000192708">
    <property type="component" value="Unassembled WGS sequence"/>
</dbReference>
<dbReference type="InterPro" id="IPR036291">
    <property type="entry name" value="NAD(P)-bd_dom_sf"/>
</dbReference>
<dbReference type="Gene3D" id="3.30.360.10">
    <property type="entry name" value="Dihydrodipicolinate Reductase, domain 2"/>
    <property type="match status" value="1"/>
</dbReference>
<evidence type="ECO:0000313" key="3">
    <source>
        <dbReference type="EMBL" id="SMC30647.1"/>
    </source>
</evidence>
<proteinExistence type="predicted"/>
<dbReference type="OrthoDB" id="9801953at2"/>
<feature type="domain" description="GFO/IDH/MocA-like oxidoreductase" evidence="2">
    <location>
        <begin position="130"/>
        <end position="249"/>
    </location>
</feature>
<gene>
    <name evidence="3" type="ORF">SAMN06296008_101235</name>
</gene>
<dbReference type="InterPro" id="IPR051450">
    <property type="entry name" value="Gfo/Idh/MocA_Oxidoreductases"/>
</dbReference>
<evidence type="ECO:0000313" key="4">
    <source>
        <dbReference type="Proteomes" id="UP000192708"/>
    </source>
</evidence>
<dbReference type="AlphaFoldDB" id="A0A1W1Y3E0"/>
<reference evidence="3 4" key="1">
    <citation type="submission" date="2017-04" db="EMBL/GenBank/DDBJ databases">
        <authorList>
            <person name="Afonso C.L."/>
            <person name="Miller P.J."/>
            <person name="Scott M.A."/>
            <person name="Spackman E."/>
            <person name="Goraichik I."/>
            <person name="Dimitrov K.M."/>
            <person name="Suarez D.L."/>
            <person name="Swayne D.E."/>
        </authorList>
    </citation>
    <scope>NUCLEOTIDE SEQUENCE [LARGE SCALE GENOMIC DNA]</scope>
    <source>
        <strain evidence="3 4">VK13</strain>
    </source>
</reference>
<dbReference type="GO" id="GO:0000166">
    <property type="term" value="F:nucleotide binding"/>
    <property type="evidence" value="ECO:0007669"/>
    <property type="project" value="InterPro"/>
</dbReference>
<dbReference type="PANTHER" id="PTHR43377:SF1">
    <property type="entry name" value="BILIVERDIN REDUCTASE A"/>
    <property type="match status" value="1"/>
</dbReference>
<dbReference type="SUPFAM" id="SSF55347">
    <property type="entry name" value="Glyceraldehyde-3-phosphate dehydrogenase-like, C-terminal domain"/>
    <property type="match status" value="1"/>
</dbReference>
<feature type="domain" description="Gfo/Idh/MocA-like oxidoreductase N-terminal" evidence="1">
    <location>
        <begin position="2"/>
        <end position="120"/>
    </location>
</feature>
<dbReference type="Pfam" id="PF01408">
    <property type="entry name" value="GFO_IDH_MocA"/>
    <property type="match status" value="1"/>
</dbReference>
<dbReference type="InterPro" id="IPR055170">
    <property type="entry name" value="GFO_IDH_MocA-like_dom"/>
</dbReference>